<comment type="caution">
    <text evidence="1">The sequence shown here is derived from an EMBL/GenBank/DDBJ whole genome shotgun (WGS) entry which is preliminary data.</text>
</comment>
<evidence type="ECO:0000313" key="2">
    <source>
        <dbReference type="Proteomes" id="UP000285794"/>
    </source>
</evidence>
<dbReference type="AlphaFoldDB" id="A0A425Y8M7"/>
<name>A0A425Y8M7_9BACT</name>
<gene>
    <name evidence="1" type="ORF">DWB61_01655</name>
</gene>
<proteinExistence type="predicted"/>
<dbReference type="OrthoDB" id="1373641at2"/>
<evidence type="ECO:0000313" key="1">
    <source>
        <dbReference type="EMBL" id="RRG24871.1"/>
    </source>
</evidence>
<reference evidence="1 2" key="1">
    <citation type="submission" date="2018-07" db="EMBL/GenBank/DDBJ databases">
        <title>Draft genome sequence of Ancylomarina sp. M1P.</title>
        <authorList>
            <person name="Yadav S."/>
            <person name="Villanueva L."/>
            <person name="Damste J.S.S."/>
        </authorList>
    </citation>
    <scope>NUCLEOTIDE SEQUENCE [LARGE SCALE GENOMIC DNA]</scope>
    <source>
        <strain evidence="1 2">M1P</strain>
    </source>
</reference>
<sequence length="61" mass="7051">MFCGSKRIATYIYGYPSYEAFKEEEAGKIAIGGCIVEMDSPVWKCADCNHDFYQKSLFHWD</sequence>
<protein>
    <submittedName>
        <fullName evidence="1">Uncharacterized protein</fullName>
    </submittedName>
</protein>
<dbReference type="EMBL" id="QQWG01000001">
    <property type="protein sequence ID" value="RRG24871.1"/>
    <property type="molecule type" value="Genomic_DNA"/>
</dbReference>
<keyword evidence="2" id="KW-1185">Reference proteome</keyword>
<organism evidence="1 2">
    <name type="scientific">Ancylomarina euxinus</name>
    <dbReference type="NCBI Taxonomy" id="2283627"/>
    <lineage>
        <taxon>Bacteria</taxon>
        <taxon>Pseudomonadati</taxon>
        <taxon>Bacteroidota</taxon>
        <taxon>Bacteroidia</taxon>
        <taxon>Marinilabiliales</taxon>
        <taxon>Marinifilaceae</taxon>
        <taxon>Ancylomarina</taxon>
    </lineage>
</organism>
<accession>A0A425Y8M7</accession>
<dbReference type="Proteomes" id="UP000285794">
    <property type="component" value="Unassembled WGS sequence"/>
</dbReference>